<evidence type="ECO:0000256" key="8">
    <source>
        <dbReference type="ARBA" id="ARBA00023175"/>
    </source>
</evidence>
<feature type="repeat" description="TPR" evidence="10">
    <location>
        <begin position="661"/>
        <end position="694"/>
    </location>
</feature>
<dbReference type="SMART" id="SM00255">
    <property type="entry name" value="TIR"/>
    <property type="match status" value="1"/>
</dbReference>
<evidence type="ECO:0000256" key="1">
    <source>
        <dbReference type="ARBA" id="ARBA00004245"/>
    </source>
</evidence>
<feature type="repeat" description="TPR" evidence="10">
    <location>
        <begin position="787"/>
        <end position="820"/>
    </location>
</feature>
<dbReference type="SUPFAM" id="SSF52540">
    <property type="entry name" value="P-loop containing nucleoside triphosphate hydrolases"/>
    <property type="match status" value="1"/>
</dbReference>
<evidence type="ECO:0000256" key="4">
    <source>
        <dbReference type="ARBA" id="ARBA00022701"/>
    </source>
</evidence>
<evidence type="ECO:0000256" key="2">
    <source>
        <dbReference type="ARBA" id="ARBA00009622"/>
    </source>
</evidence>
<dbReference type="PANTHER" id="PTHR45783:SF3">
    <property type="entry name" value="KINESIN LIGHT CHAIN"/>
    <property type="match status" value="1"/>
</dbReference>
<name>A0A401ZH01_9CHLR</name>
<keyword evidence="4" id="KW-0493">Microtubule</keyword>
<dbReference type="GO" id="GO:0005874">
    <property type="term" value="C:microtubule"/>
    <property type="evidence" value="ECO:0007669"/>
    <property type="project" value="UniProtKB-KW"/>
</dbReference>
<organism evidence="12 13">
    <name type="scientific">Dictyobacter aurantiacus</name>
    <dbReference type="NCBI Taxonomy" id="1936993"/>
    <lineage>
        <taxon>Bacteria</taxon>
        <taxon>Bacillati</taxon>
        <taxon>Chloroflexota</taxon>
        <taxon>Ktedonobacteria</taxon>
        <taxon>Ktedonobacterales</taxon>
        <taxon>Dictyobacteraceae</taxon>
        <taxon>Dictyobacter</taxon>
    </lineage>
</organism>
<dbReference type="Gene3D" id="3.40.50.10140">
    <property type="entry name" value="Toll/interleukin-1 receptor homology (TIR) domain"/>
    <property type="match status" value="1"/>
</dbReference>
<comment type="caution">
    <text evidence="12">The sequence shown here is derived from an EMBL/GenBank/DDBJ whole genome shotgun (WGS) entry which is preliminary data.</text>
</comment>
<dbReference type="PROSITE" id="PS50104">
    <property type="entry name" value="TIR"/>
    <property type="match status" value="1"/>
</dbReference>
<evidence type="ECO:0000256" key="10">
    <source>
        <dbReference type="PROSITE-ProRule" id="PRU00339"/>
    </source>
</evidence>
<dbReference type="Gene3D" id="1.25.40.10">
    <property type="entry name" value="Tetratricopeptide repeat domain"/>
    <property type="match status" value="2"/>
</dbReference>
<dbReference type="GO" id="GO:0007018">
    <property type="term" value="P:microtubule-based movement"/>
    <property type="evidence" value="ECO:0007669"/>
    <property type="project" value="TreeGrafter"/>
</dbReference>
<dbReference type="SMART" id="SM00028">
    <property type="entry name" value="TPR"/>
    <property type="match status" value="5"/>
</dbReference>
<proteinExistence type="inferred from homology"/>
<dbReference type="AlphaFoldDB" id="A0A401ZH01"/>
<dbReference type="InterPro" id="IPR002151">
    <property type="entry name" value="Kinesin_light"/>
</dbReference>
<dbReference type="PROSITE" id="PS50293">
    <property type="entry name" value="TPR_REGION"/>
    <property type="match status" value="1"/>
</dbReference>
<evidence type="ECO:0000256" key="5">
    <source>
        <dbReference type="ARBA" id="ARBA00022737"/>
    </source>
</evidence>
<evidence type="ECO:0000313" key="13">
    <source>
        <dbReference type="Proteomes" id="UP000287224"/>
    </source>
</evidence>
<keyword evidence="9" id="KW-0206">Cytoskeleton</keyword>
<accession>A0A401ZH01</accession>
<dbReference type="InterPro" id="IPR000157">
    <property type="entry name" value="TIR_dom"/>
</dbReference>
<dbReference type="InterPro" id="IPR019734">
    <property type="entry name" value="TPR_rpt"/>
</dbReference>
<dbReference type="OrthoDB" id="136988at2"/>
<dbReference type="Pfam" id="PF13424">
    <property type="entry name" value="TPR_12"/>
    <property type="match status" value="3"/>
</dbReference>
<dbReference type="GO" id="GO:0007165">
    <property type="term" value="P:signal transduction"/>
    <property type="evidence" value="ECO:0007669"/>
    <property type="project" value="InterPro"/>
</dbReference>
<dbReference type="InterPro" id="IPR027417">
    <property type="entry name" value="P-loop_NTPase"/>
</dbReference>
<dbReference type="Pfam" id="PF25000">
    <property type="entry name" value="DUF7779"/>
    <property type="match status" value="1"/>
</dbReference>
<keyword evidence="5" id="KW-0677">Repeat</keyword>
<dbReference type="GO" id="GO:0019894">
    <property type="term" value="F:kinesin binding"/>
    <property type="evidence" value="ECO:0007669"/>
    <property type="project" value="TreeGrafter"/>
</dbReference>
<comment type="subcellular location">
    <subcellularLocation>
        <location evidence="1">Cytoplasm</location>
        <location evidence="1">Cytoskeleton</location>
    </subcellularLocation>
</comment>
<dbReference type="GO" id="GO:0005871">
    <property type="term" value="C:kinesin complex"/>
    <property type="evidence" value="ECO:0007669"/>
    <property type="project" value="InterPro"/>
</dbReference>
<dbReference type="InterPro" id="IPR035897">
    <property type="entry name" value="Toll_tir_struct_dom_sf"/>
</dbReference>
<dbReference type="PRINTS" id="PR00381">
    <property type="entry name" value="KINESINLIGHT"/>
</dbReference>
<dbReference type="PANTHER" id="PTHR45783">
    <property type="entry name" value="KINESIN LIGHT CHAIN"/>
    <property type="match status" value="1"/>
</dbReference>
<evidence type="ECO:0000259" key="11">
    <source>
        <dbReference type="PROSITE" id="PS50104"/>
    </source>
</evidence>
<evidence type="ECO:0000313" key="12">
    <source>
        <dbReference type="EMBL" id="GCE06116.1"/>
    </source>
</evidence>
<dbReference type="SUPFAM" id="SSF48452">
    <property type="entry name" value="TPR-like"/>
    <property type="match status" value="2"/>
</dbReference>
<dbReference type="NCBIfam" id="NF040586">
    <property type="entry name" value="FxSxx_TPR"/>
    <property type="match status" value="1"/>
</dbReference>
<feature type="repeat" description="TPR" evidence="10">
    <location>
        <begin position="619"/>
        <end position="652"/>
    </location>
</feature>
<feature type="domain" description="TIR" evidence="11">
    <location>
        <begin position="9"/>
        <end position="148"/>
    </location>
</feature>
<dbReference type="Proteomes" id="UP000287224">
    <property type="component" value="Unassembled WGS sequence"/>
</dbReference>
<dbReference type="EMBL" id="BIFQ01000001">
    <property type="protein sequence ID" value="GCE06116.1"/>
    <property type="molecule type" value="Genomic_DNA"/>
</dbReference>
<gene>
    <name evidence="12" type="ORF">KDAU_34450</name>
</gene>
<comment type="similarity">
    <text evidence="2">Belongs to the kinesin light chain family.</text>
</comment>
<feature type="repeat" description="TPR" evidence="10">
    <location>
        <begin position="703"/>
        <end position="736"/>
    </location>
</feature>
<keyword evidence="7" id="KW-0175">Coiled coil</keyword>
<dbReference type="InterPro" id="IPR011990">
    <property type="entry name" value="TPR-like_helical_dom_sf"/>
</dbReference>
<evidence type="ECO:0000256" key="9">
    <source>
        <dbReference type="ARBA" id="ARBA00023212"/>
    </source>
</evidence>
<keyword evidence="3" id="KW-0963">Cytoplasm</keyword>
<dbReference type="PROSITE" id="PS50005">
    <property type="entry name" value="TPR"/>
    <property type="match status" value="5"/>
</dbReference>
<evidence type="ECO:0000256" key="7">
    <source>
        <dbReference type="ARBA" id="ARBA00023054"/>
    </source>
</evidence>
<dbReference type="SUPFAM" id="SSF52200">
    <property type="entry name" value="Toll/Interleukin receptor TIR domain"/>
    <property type="match status" value="1"/>
</dbReference>
<dbReference type="GO" id="GO:0043531">
    <property type="term" value="F:ADP binding"/>
    <property type="evidence" value="ECO:0007669"/>
    <property type="project" value="InterPro"/>
</dbReference>
<keyword evidence="13" id="KW-1185">Reference proteome</keyword>
<evidence type="ECO:0000256" key="3">
    <source>
        <dbReference type="ARBA" id="ARBA00022490"/>
    </source>
</evidence>
<evidence type="ECO:0000256" key="6">
    <source>
        <dbReference type="ARBA" id="ARBA00022803"/>
    </source>
</evidence>
<dbReference type="InterPro" id="IPR056681">
    <property type="entry name" value="DUF7779"/>
</dbReference>
<dbReference type="GO" id="GO:0005737">
    <property type="term" value="C:cytoplasm"/>
    <property type="evidence" value="ECO:0007669"/>
    <property type="project" value="TreeGrafter"/>
</dbReference>
<dbReference type="Gene3D" id="3.40.50.300">
    <property type="entry name" value="P-loop containing nucleotide triphosphate hydrolases"/>
    <property type="match status" value="1"/>
</dbReference>
<dbReference type="RefSeq" id="WP_126597090.1">
    <property type="nucleotide sequence ID" value="NZ_BIFQ01000001.1"/>
</dbReference>
<keyword evidence="8" id="KW-0505">Motor protein</keyword>
<sequence length="851" mass="96532">MEQPSLSGKAIKVFYSYAHEDEAFRKDLEKHLSTLRRRGVISEWHDRKVVAGANWEQEIDQNLSAAHLILFLVSADFLDSDYCYGKEMKQALEQQTRGKSRVVPILVRSVSWEDAPFNHLQVLPRDGVPIQSSTWLKDEAWTQVVKELRKVIAEIHVPEPEEQPAAGQPQPSRIFDVPHPRNPFFTGREEILQQLHISFAPGHSMALTQSIGGLGGIGKTQIAIEYAYRYQQHYRYVFWINADTSESLQTGFVNIASLLHLPLPAKDIDITVTMNALREWFRDNEHWLLILDNADDLDLLNAYQMLLHANKGHILITTRAAATGGLTARTTSIEPMAKEDAALLLLRRAKVLTPEATLEQASEKMRKDAEVIVAILDGLPLALDQASAYLEETGSSLANYVSFYQQRHSELLNERGRFALGHPQPVAATWSLSFQVVEQANPAAAELLRFCAFLQPDAIPIDMFIVGRYELGSVLEPVADNLFTLDRAIGELLKFSLVKRSLDRQSLQLHRLVQAVLRDTMDMQAQKIWMERVIQVLLKTCYQLEPKIWEQCQPYVLQAQHLLLLTDEYNFISSDVASIFTLAGNWLAKYFFYVEAEPLFERALRIREQVQGPEHPSTATNLSNLAFLYEEQGRYAEAEPLFERALRISEQGRGPEHPSTAINLNNLAILYEEQGRYAEAEPLFERALRIREQVLGPEHPSTATNLNNLGLLYKIQGRYAEAEPLYERALRISEQVQGSEHPDTATSLNNLAILYEEQGRYAEAEPLYERALRISEQVQGPEHPSTATSLSNLALLYKDQGRYAEAEPLFERALRIREQVLGPEHPKTKTAKGHYLSVKRKLSEGDQCADN</sequence>
<protein>
    <recommendedName>
        <fullName evidence="11">TIR domain-containing protein</fullName>
    </recommendedName>
</protein>
<reference evidence="13" key="1">
    <citation type="submission" date="2018-12" db="EMBL/GenBank/DDBJ databases">
        <title>Tengunoibacter tsumagoiensis gen. nov., sp. nov., Dictyobacter kobayashii sp. nov., D. alpinus sp. nov., and D. joshuensis sp. nov. and description of Dictyobacteraceae fam. nov. within the order Ktedonobacterales isolated from Tengu-no-mugimeshi.</title>
        <authorList>
            <person name="Wang C.M."/>
            <person name="Zheng Y."/>
            <person name="Sakai Y."/>
            <person name="Toyoda A."/>
            <person name="Minakuchi Y."/>
            <person name="Abe K."/>
            <person name="Yokota A."/>
            <person name="Yabe S."/>
        </authorList>
    </citation>
    <scope>NUCLEOTIDE SEQUENCE [LARGE SCALE GENOMIC DNA]</scope>
    <source>
        <strain evidence="13">S-27</strain>
    </source>
</reference>
<feature type="repeat" description="TPR" evidence="10">
    <location>
        <begin position="745"/>
        <end position="778"/>
    </location>
</feature>
<dbReference type="Pfam" id="PF13676">
    <property type="entry name" value="TIR_2"/>
    <property type="match status" value="1"/>
</dbReference>
<keyword evidence="6 10" id="KW-0802">TPR repeat</keyword>